<dbReference type="AlphaFoldDB" id="A0AAD5NFJ1"/>
<protein>
    <submittedName>
        <fullName evidence="1">Uncharacterized protein</fullName>
    </submittedName>
</protein>
<keyword evidence="2" id="KW-1185">Reference proteome</keyword>
<reference evidence="1" key="2">
    <citation type="submission" date="2023-02" db="EMBL/GenBank/DDBJ databases">
        <authorList>
            <person name="Swenson N.G."/>
            <person name="Wegrzyn J.L."/>
            <person name="Mcevoy S.L."/>
        </authorList>
    </citation>
    <scope>NUCLEOTIDE SEQUENCE</scope>
    <source>
        <strain evidence="1">91603</strain>
        <tissue evidence="1">Leaf</tissue>
    </source>
</reference>
<dbReference type="Proteomes" id="UP001064489">
    <property type="component" value="Chromosome 11"/>
</dbReference>
<dbReference type="EMBL" id="JAJSOW010000108">
    <property type="protein sequence ID" value="KAI9154531.1"/>
    <property type="molecule type" value="Genomic_DNA"/>
</dbReference>
<reference evidence="1" key="1">
    <citation type="journal article" date="2022" name="Plant J.">
        <title>Strategies of tolerance reflected in two North American maple genomes.</title>
        <authorList>
            <person name="McEvoy S.L."/>
            <person name="Sezen U.U."/>
            <person name="Trouern-Trend A."/>
            <person name="McMahon S.M."/>
            <person name="Schaberg P.G."/>
            <person name="Yang J."/>
            <person name="Wegrzyn J.L."/>
            <person name="Swenson N.G."/>
        </authorList>
    </citation>
    <scope>NUCLEOTIDE SEQUENCE</scope>
    <source>
        <strain evidence="1">91603</strain>
    </source>
</reference>
<name>A0AAD5NFJ1_ACENE</name>
<evidence type="ECO:0000313" key="2">
    <source>
        <dbReference type="Proteomes" id="UP001064489"/>
    </source>
</evidence>
<accession>A0AAD5NFJ1</accession>
<organism evidence="1 2">
    <name type="scientific">Acer negundo</name>
    <name type="common">Box elder</name>
    <dbReference type="NCBI Taxonomy" id="4023"/>
    <lineage>
        <taxon>Eukaryota</taxon>
        <taxon>Viridiplantae</taxon>
        <taxon>Streptophyta</taxon>
        <taxon>Embryophyta</taxon>
        <taxon>Tracheophyta</taxon>
        <taxon>Spermatophyta</taxon>
        <taxon>Magnoliopsida</taxon>
        <taxon>eudicotyledons</taxon>
        <taxon>Gunneridae</taxon>
        <taxon>Pentapetalae</taxon>
        <taxon>rosids</taxon>
        <taxon>malvids</taxon>
        <taxon>Sapindales</taxon>
        <taxon>Sapindaceae</taxon>
        <taxon>Hippocastanoideae</taxon>
        <taxon>Acereae</taxon>
        <taxon>Acer</taxon>
    </lineage>
</organism>
<comment type="caution">
    <text evidence="1">The sequence shown here is derived from an EMBL/GenBank/DDBJ whole genome shotgun (WGS) entry which is preliminary data.</text>
</comment>
<evidence type="ECO:0000313" key="1">
    <source>
        <dbReference type="EMBL" id="KAI9154531.1"/>
    </source>
</evidence>
<proteinExistence type="predicted"/>
<sequence length="92" mass="10205">MGLIDLTVSRERLATQQIKVTLGITYLSSPRTHIDEKPPTQTHSTNQVNGPCLDGCAHNNTVTAPLLFLGFSADKPWTRSLEHFLLQDDFIA</sequence>
<gene>
    <name evidence="1" type="ORF">LWI28_027584</name>
</gene>